<dbReference type="OMA" id="WDKKERF"/>
<evidence type="ECO:0000256" key="4">
    <source>
        <dbReference type="SAM" id="MobiDB-lite"/>
    </source>
</evidence>
<dbReference type="OrthoDB" id="412240at2759"/>
<dbReference type="InterPro" id="IPR052580">
    <property type="entry name" value="Lipid_Hydrolase"/>
</dbReference>
<dbReference type="PROSITE" id="PS51635">
    <property type="entry name" value="PNPLA"/>
    <property type="match status" value="1"/>
</dbReference>
<feature type="compositionally biased region" description="Basic and acidic residues" evidence="4">
    <location>
        <begin position="32"/>
        <end position="46"/>
    </location>
</feature>
<evidence type="ECO:0000256" key="3">
    <source>
        <dbReference type="PROSITE-ProRule" id="PRU01161"/>
    </source>
</evidence>
<evidence type="ECO:0000313" key="7">
    <source>
        <dbReference type="EnsemblMetazoa" id="XP_030846143"/>
    </source>
</evidence>
<dbReference type="Pfam" id="PF01734">
    <property type="entry name" value="Patatin"/>
    <property type="match status" value="1"/>
</dbReference>
<keyword evidence="3" id="KW-0378">Hydrolase</keyword>
<dbReference type="PROSITE" id="PS50222">
    <property type="entry name" value="EF_HAND_2"/>
    <property type="match status" value="1"/>
</dbReference>
<keyword evidence="3" id="KW-0442">Lipid degradation</keyword>
<reference evidence="7" key="2">
    <citation type="submission" date="2021-01" db="UniProtKB">
        <authorList>
            <consortium name="EnsemblMetazoa"/>
        </authorList>
    </citation>
    <scope>IDENTIFICATION</scope>
</reference>
<feature type="region of interest" description="Disordered" evidence="4">
    <location>
        <begin position="585"/>
        <end position="624"/>
    </location>
</feature>
<dbReference type="RefSeq" id="XP_030846143.1">
    <property type="nucleotide sequence ID" value="XM_030990283.1"/>
</dbReference>
<dbReference type="KEGG" id="spu:100890697"/>
<dbReference type="InParanoid" id="A0A7M7P789"/>
<evidence type="ECO:0000313" key="8">
    <source>
        <dbReference type="Proteomes" id="UP000007110"/>
    </source>
</evidence>
<accession>A0A7M7P789</accession>
<dbReference type="InterPro" id="IPR016035">
    <property type="entry name" value="Acyl_Trfase/lysoPLipase"/>
</dbReference>
<dbReference type="InterPro" id="IPR002641">
    <property type="entry name" value="PNPLA_dom"/>
</dbReference>
<sequence>MGSKSSKTSPKPRVEGEDGADGASSSNKRNHHGETSLKTSKTDPKSSKRKPKRKLTLDPQFYRGKDVLAVLKAEQQLRDSTLDIKSKLTQSKKSLRSDASASDASWYTDNSSVELIDHEAFQYPFENVIFEGGGNKGLAYAGAIRELERVGIWRNVKRLGGASAGAMTATLMAIGYNSCELKEFLSMNLEGYFLDATCASCSLLPNLLKHFGWHPARRLFEWFGDRLEEKTGDADITFKQLYDQTGKELCIVVTNLNHMDAEYCHVKTSPNLPIRTAVRMSLAIPGLFGAVKSETRGSSDYYVDGGVLCNYPLHCFDGWWLSMKPGDSMLRRLQPLEDIGKLWDKKERFGTVNPKTIGLVLYSSDEQDVMVSKLQKRKVHNVVRPDTKLSKERKAVKEVKDHAVREHAIITSALSGFLRLLAESDVDESGTITRKELVQAFDKEVDYFTEGQCRTLFGDNYKVNDIFDCLNHEGDDEITYEELQAFAEKRGVAIQTNFEGYGRREIKSFSQFLGALTDTLLVNVKRIFTTDDDISRTIGIDTVYVDTTDFELEEGDIKFLFEQGEGAVRSYLRNYVRLHDPPLRKELQGGSVTESTLPYKEPKQQLHNADPDPSRESKSGSPVLSRTNLQMHTSLSLNATSQEPLRRAPSALSSLDGGPPILVIQPKEDTREPSPARRDVTPMGDLPRNSPSPSPRANDGEKLVRVKRGTRSPKDMSNNAFDTHDL</sequence>
<dbReference type="PANTHER" id="PTHR46394:SF1">
    <property type="entry name" value="PNPLA DOMAIN-CONTAINING PROTEIN"/>
    <property type="match status" value="1"/>
</dbReference>
<dbReference type="GeneID" id="100890697"/>
<dbReference type="Proteomes" id="UP000007110">
    <property type="component" value="Unassembled WGS sequence"/>
</dbReference>
<dbReference type="CDD" id="cd07207">
    <property type="entry name" value="Pat_ExoU_VipD_like"/>
    <property type="match status" value="1"/>
</dbReference>
<keyword evidence="1" id="KW-0106">Calcium</keyword>
<evidence type="ECO:0000256" key="2">
    <source>
        <dbReference type="ARBA" id="ARBA00023098"/>
    </source>
</evidence>
<feature type="active site" description="Proton acceptor" evidence="3">
    <location>
        <position position="304"/>
    </location>
</feature>
<feature type="region of interest" description="Disordered" evidence="4">
    <location>
        <begin position="1"/>
        <end position="57"/>
    </location>
</feature>
<dbReference type="GO" id="GO:0005509">
    <property type="term" value="F:calcium ion binding"/>
    <property type="evidence" value="ECO:0007669"/>
    <property type="project" value="InterPro"/>
</dbReference>
<proteinExistence type="predicted"/>
<feature type="domain" description="EF-hand" evidence="5">
    <location>
        <begin position="412"/>
        <end position="447"/>
    </location>
</feature>
<dbReference type="InterPro" id="IPR011992">
    <property type="entry name" value="EF-hand-dom_pair"/>
</dbReference>
<feature type="region of interest" description="Disordered" evidence="4">
    <location>
        <begin position="636"/>
        <end position="726"/>
    </location>
</feature>
<keyword evidence="2 3" id="KW-0443">Lipid metabolism</keyword>
<feature type="short sequence motif" description="DGA/G" evidence="3">
    <location>
        <begin position="304"/>
        <end position="306"/>
    </location>
</feature>
<keyword evidence="8" id="KW-1185">Reference proteome</keyword>
<feature type="compositionally biased region" description="Polar residues" evidence="4">
    <location>
        <begin position="715"/>
        <end position="726"/>
    </location>
</feature>
<dbReference type="SUPFAM" id="SSF52151">
    <property type="entry name" value="FabD/lysophospholipase-like"/>
    <property type="match status" value="1"/>
</dbReference>
<feature type="active site" description="Nucleophile" evidence="3">
    <location>
        <position position="163"/>
    </location>
</feature>
<protein>
    <submittedName>
        <fullName evidence="7">Uncharacterized protein</fullName>
    </submittedName>
</protein>
<dbReference type="AlphaFoldDB" id="A0A7M7P789"/>
<name>A0A7M7P789_STRPU</name>
<dbReference type="Gene3D" id="3.40.1090.10">
    <property type="entry name" value="Cytosolic phospholipase A2 catalytic domain"/>
    <property type="match status" value="2"/>
</dbReference>
<evidence type="ECO:0000259" key="5">
    <source>
        <dbReference type="PROSITE" id="PS50222"/>
    </source>
</evidence>
<feature type="compositionally biased region" description="Basic and acidic residues" evidence="4">
    <location>
        <begin position="666"/>
        <end position="680"/>
    </location>
</feature>
<feature type="compositionally biased region" description="Basic and acidic residues" evidence="4">
    <location>
        <begin position="600"/>
        <end position="618"/>
    </location>
</feature>
<dbReference type="Gene3D" id="1.10.238.10">
    <property type="entry name" value="EF-hand"/>
    <property type="match status" value="1"/>
</dbReference>
<feature type="short sequence motif" description="GXGXXG" evidence="3">
    <location>
        <begin position="132"/>
        <end position="137"/>
    </location>
</feature>
<evidence type="ECO:0000256" key="1">
    <source>
        <dbReference type="ARBA" id="ARBA00022837"/>
    </source>
</evidence>
<feature type="short sequence motif" description="GXSXG" evidence="3">
    <location>
        <begin position="161"/>
        <end position="165"/>
    </location>
</feature>
<feature type="domain" description="PNPLA" evidence="6">
    <location>
        <begin position="128"/>
        <end position="317"/>
    </location>
</feature>
<dbReference type="SUPFAM" id="SSF47473">
    <property type="entry name" value="EF-hand"/>
    <property type="match status" value="1"/>
</dbReference>
<dbReference type="PROSITE" id="PS00018">
    <property type="entry name" value="EF_HAND_1"/>
    <property type="match status" value="1"/>
</dbReference>
<organism evidence="7 8">
    <name type="scientific">Strongylocentrotus purpuratus</name>
    <name type="common">Purple sea urchin</name>
    <dbReference type="NCBI Taxonomy" id="7668"/>
    <lineage>
        <taxon>Eukaryota</taxon>
        <taxon>Metazoa</taxon>
        <taxon>Echinodermata</taxon>
        <taxon>Eleutherozoa</taxon>
        <taxon>Echinozoa</taxon>
        <taxon>Echinoidea</taxon>
        <taxon>Euechinoidea</taxon>
        <taxon>Echinacea</taxon>
        <taxon>Camarodonta</taxon>
        <taxon>Echinidea</taxon>
        <taxon>Strongylocentrotidae</taxon>
        <taxon>Strongylocentrotus</taxon>
    </lineage>
</organism>
<dbReference type="GO" id="GO:0016042">
    <property type="term" value="P:lipid catabolic process"/>
    <property type="evidence" value="ECO:0007669"/>
    <property type="project" value="UniProtKB-UniRule"/>
</dbReference>
<dbReference type="InterPro" id="IPR018247">
    <property type="entry name" value="EF_Hand_1_Ca_BS"/>
</dbReference>
<reference evidence="8" key="1">
    <citation type="submission" date="2015-02" db="EMBL/GenBank/DDBJ databases">
        <title>Genome sequencing for Strongylocentrotus purpuratus.</title>
        <authorList>
            <person name="Murali S."/>
            <person name="Liu Y."/>
            <person name="Vee V."/>
            <person name="English A."/>
            <person name="Wang M."/>
            <person name="Skinner E."/>
            <person name="Han Y."/>
            <person name="Muzny D.M."/>
            <person name="Worley K.C."/>
            <person name="Gibbs R.A."/>
        </authorList>
    </citation>
    <scope>NUCLEOTIDE SEQUENCE</scope>
</reference>
<dbReference type="GO" id="GO:0016787">
    <property type="term" value="F:hydrolase activity"/>
    <property type="evidence" value="ECO:0007669"/>
    <property type="project" value="UniProtKB-UniRule"/>
</dbReference>
<evidence type="ECO:0000259" key="6">
    <source>
        <dbReference type="PROSITE" id="PS51635"/>
    </source>
</evidence>
<dbReference type="PANTHER" id="PTHR46394">
    <property type="entry name" value="ANNEXIN"/>
    <property type="match status" value="1"/>
</dbReference>
<dbReference type="EnsemblMetazoa" id="XM_030990283">
    <property type="protein sequence ID" value="XP_030846143"/>
    <property type="gene ID" value="LOC100890697"/>
</dbReference>
<dbReference type="InterPro" id="IPR002048">
    <property type="entry name" value="EF_hand_dom"/>
</dbReference>